<dbReference type="AlphaFoldDB" id="A0A0A2MGD9"/>
<dbReference type="Pfam" id="PF19406">
    <property type="entry name" value="PKD_5"/>
    <property type="match status" value="4"/>
</dbReference>
<dbReference type="EMBL" id="JRLZ01000042">
    <property type="protein sequence ID" value="KGO91717.1"/>
    <property type="molecule type" value="Genomic_DNA"/>
</dbReference>
<evidence type="ECO:0000259" key="1">
    <source>
        <dbReference type="Pfam" id="PF19406"/>
    </source>
</evidence>
<feature type="domain" description="PKD-like" evidence="1">
    <location>
        <begin position="86"/>
        <end position="165"/>
    </location>
</feature>
<dbReference type="eggNOG" id="COG3291">
    <property type="taxonomic scope" value="Bacteria"/>
</dbReference>
<dbReference type="Proteomes" id="UP000030149">
    <property type="component" value="Unassembled WGS sequence"/>
</dbReference>
<feature type="domain" description="PKD-like" evidence="1">
    <location>
        <begin position="357"/>
        <end position="444"/>
    </location>
</feature>
<dbReference type="RefSeq" id="WP_035631023.1">
    <property type="nucleotide sequence ID" value="NZ_JRLZ01000042.1"/>
</dbReference>
<proteinExistence type="predicted"/>
<feature type="domain" description="PKD-like" evidence="1">
    <location>
        <begin position="175"/>
        <end position="256"/>
    </location>
</feature>
<name>A0A0A2MGD9_9FLAO</name>
<feature type="non-terminal residue" evidence="2">
    <location>
        <position position="1"/>
    </location>
</feature>
<comment type="caution">
    <text evidence="2">The sequence shown here is derived from an EMBL/GenBank/DDBJ whole genome shotgun (WGS) entry which is preliminary data.</text>
</comment>
<dbReference type="InterPro" id="IPR045828">
    <property type="entry name" value="PKD_Bacteroidetes"/>
</dbReference>
<sequence length="550" mass="55727">ATISFSGTPNATVGYTINGGPRQPVLLNAAGTATVNTGNLTADTTYALVDVTAGTVPNCVQTVSGSAIVTVVQTPTVTTDPISQPLCSGQSTGIRLNGTVPNTTFTWTYTQTGGVTGASNGSGNIISQVLTAGTTTGTVTYTITPAVGSCIGNPTTVTVTVNPIPVVSTNVTAQSICTGGSTNITMSSTTANTTFMWNVVALGGATGAQDGTGTSINQVLTASGTIVGQVVYNITPVNNGCYGTPKTVTVTVYPKPIIKASPDSATLCSGEKTNIVLISNVPNTVFTWTVLPNGVSGAASGTGSSISQTLTTAGFTPGTVLYTITPTVNGCPGDQITVLVKVNPTPEIFSSAMPPPICSGDSSGIVVFPNISGTSISWTVVENGVTGASDGSGSETTPGGGIPINQNLETTGNAQGTATYTIIPMNNGCAGRAITVVVRVNPTPKTDIKDGLVCIDATTGALIYGYEMNTGLSEANYDFQWYFGNNMNEVIATTSSYTATQPGMYTVSIMNSTTGCSDVFMIEVKASNPATSATAVVTNYFEDTQAITVT</sequence>
<accession>A0A0A2MGD9</accession>
<dbReference type="STRING" id="1107311.Q767_15900"/>
<reference evidence="3" key="1">
    <citation type="submission" date="2013-09" db="EMBL/GenBank/DDBJ databases">
        <authorList>
            <person name="Zeng Z."/>
            <person name="Chen C."/>
        </authorList>
    </citation>
    <scope>NUCLEOTIDE SEQUENCE [LARGE SCALE GENOMIC DNA]</scope>
    <source>
        <strain evidence="3">DK69</strain>
    </source>
</reference>
<feature type="non-terminal residue" evidence="2">
    <location>
        <position position="550"/>
    </location>
</feature>
<organism evidence="2 3">
    <name type="scientific">Flavobacterium enshiense DK69</name>
    <dbReference type="NCBI Taxonomy" id="1107311"/>
    <lineage>
        <taxon>Bacteria</taxon>
        <taxon>Pseudomonadati</taxon>
        <taxon>Bacteroidota</taxon>
        <taxon>Flavobacteriia</taxon>
        <taxon>Flavobacteriales</taxon>
        <taxon>Flavobacteriaceae</taxon>
        <taxon>Flavobacterium</taxon>
    </lineage>
</organism>
<reference evidence="2 3" key="2">
    <citation type="journal article" date="2015" name="Stand. Genomic Sci.">
        <title>High quality draft genomic sequence of Flavobacterium enshiense DK69(T) and comparison among Flavobacterium genomes.</title>
        <authorList>
            <person name="Zeng Z."/>
            <person name="Chen C."/>
            <person name="Du H."/>
            <person name="Wang G."/>
            <person name="Li M."/>
        </authorList>
    </citation>
    <scope>NUCLEOTIDE SEQUENCE [LARGE SCALE GENOMIC DNA]</scope>
    <source>
        <strain evidence="2 3">DK69</strain>
    </source>
</reference>
<feature type="domain" description="PKD-like" evidence="1">
    <location>
        <begin position="266"/>
        <end position="346"/>
    </location>
</feature>
<keyword evidence="3" id="KW-1185">Reference proteome</keyword>
<gene>
    <name evidence="2" type="ORF">Q767_15900</name>
</gene>
<evidence type="ECO:0000313" key="3">
    <source>
        <dbReference type="Proteomes" id="UP000030149"/>
    </source>
</evidence>
<evidence type="ECO:0000313" key="2">
    <source>
        <dbReference type="EMBL" id="KGO91717.1"/>
    </source>
</evidence>
<protein>
    <recommendedName>
        <fullName evidence="1">PKD-like domain-containing protein</fullName>
    </recommendedName>
</protein>